<organism evidence="1 2">
    <name type="scientific">Porphyromonas crevioricanis JCM 15906</name>
    <dbReference type="NCBI Taxonomy" id="1305617"/>
    <lineage>
        <taxon>Bacteria</taxon>
        <taxon>Pseudomonadati</taxon>
        <taxon>Bacteroidota</taxon>
        <taxon>Bacteroidia</taxon>
        <taxon>Bacteroidales</taxon>
        <taxon>Porphyromonadaceae</taxon>
        <taxon>Porphyromonas</taxon>
    </lineage>
</organism>
<reference evidence="1 2" key="2">
    <citation type="journal article" date="2013" name="Genome Announc.">
        <title>Draft Genome Sequences of Porphyromonas crevioricanis JCM 15906T and Porphyromonas cansulci JCM 13913T Isolated from a Canine Oral Cavity.</title>
        <authorList>
            <person name="Sakamoto M."/>
            <person name="Tanaka N."/>
            <person name="Shiwa Y."/>
            <person name="Yoshikawa H."/>
            <person name="Ohkuma M."/>
        </authorList>
    </citation>
    <scope>NUCLEOTIDE SEQUENCE [LARGE SCALE GENOMIC DNA]</scope>
    <source>
        <strain evidence="1 2">JCM 15906</strain>
    </source>
</reference>
<sequence>MYTLKRVYLKIAKIDCHTTQKEISGERAKFLSSENFRSLLC</sequence>
<reference evidence="2" key="1">
    <citation type="journal article" date="2013" name="Genome">
        <title>Draft Genome Sequences of Porphyromonas crevioricanis JCM 15906T and Porphyromonas cansulci JCM 13913T Isolated from a Canine Oral Cavity.</title>
        <authorList>
            <person name="Sakamoto M."/>
            <person name="Tanaka N."/>
            <person name="Shiwa Y."/>
            <person name="Yoshikawa H."/>
            <person name="Ohkuma M."/>
        </authorList>
    </citation>
    <scope>NUCLEOTIDE SEQUENCE [LARGE SCALE GENOMIC DNA]</scope>
    <source>
        <strain evidence="2">JCM 15906</strain>
    </source>
</reference>
<evidence type="ECO:0000313" key="2">
    <source>
        <dbReference type="Proteomes" id="UP000018031"/>
    </source>
</evidence>
<dbReference type="AlphaFoldDB" id="S4N6T9"/>
<proteinExistence type="predicted"/>
<protein>
    <submittedName>
        <fullName evidence="1">Uncharacterized protein</fullName>
    </submittedName>
</protein>
<dbReference type="EMBL" id="BAOU01000010">
    <property type="protein sequence ID" value="GAD04723.1"/>
    <property type="molecule type" value="Genomic_DNA"/>
</dbReference>
<comment type="caution">
    <text evidence="1">The sequence shown here is derived from an EMBL/GenBank/DDBJ whole genome shotgun (WGS) entry which is preliminary data.</text>
</comment>
<gene>
    <name evidence="1" type="ORF">PORCRE_419</name>
</gene>
<name>S4N6T9_9PORP</name>
<dbReference type="Proteomes" id="UP000018031">
    <property type="component" value="Unassembled WGS sequence"/>
</dbReference>
<accession>S4N6T9</accession>
<evidence type="ECO:0000313" key="1">
    <source>
        <dbReference type="EMBL" id="GAD04723.1"/>
    </source>
</evidence>